<sequence>MHMKLVMICALFISMIISIYVVFHPQLKESKLFIDRLPVQSILNFLTNEFAIFTAPLLFFIIIFFLFVGILEILPIKLNLENQANATLLATIFAGSITLISIIVTALLKYYSKKQDRIVKIRSEMNWRNKLVKIETKPSLTINDILELNSFINPYHKEKNIDYFINKVCTHVVKDHLLKHYPNNSKIKRDLKEFQKIKKETDKYTGMLPPEAMKTHNETIFDLKIDDIIHERLDSNESQVIRECAHALLKNDWELNVK</sequence>
<feature type="transmembrane region" description="Helical" evidence="1">
    <location>
        <begin position="5"/>
        <end position="23"/>
    </location>
</feature>
<evidence type="ECO:0000313" key="2">
    <source>
        <dbReference type="EMBL" id="GEK41719.1"/>
    </source>
</evidence>
<feature type="transmembrane region" description="Helical" evidence="1">
    <location>
        <begin position="50"/>
        <end position="74"/>
    </location>
</feature>
<accession>A0A510WR78</accession>
<comment type="caution">
    <text evidence="2">The sequence shown here is derived from an EMBL/GenBank/DDBJ whole genome shotgun (WGS) entry which is preliminary data.</text>
</comment>
<proteinExistence type="predicted"/>
<keyword evidence="1" id="KW-1133">Transmembrane helix</keyword>
<evidence type="ECO:0000313" key="3">
    <source>
        <dbReference type="Proteomes" id="UP000321722"/>
    </source>
</evidence>
<keyword evidence="1" id="KW-0472">Membrane</keyword>
<gene>
    <name evidence="2" type="ORF">LAV01_05510</name>
</gene>
<keyword evidence="1" id="KW-0812">Transmembrane</keyword>
<organism evidence="2 3">
    <name type="scientific">Ligilactobacillus aviarius</name>
    <dbReference type="NCBI Taxonomy" id="1606"/>
    <lineage>
        <taxon>Bacteria</taxon>
        <taxon>Bacillati</taxon>
        <taxon>Bacillota</taxon>
        <taxon>Bacilli</taxon>
        <taxon>Lactobacillales</taxon>
        <taxon>Lactobacillaceae</taxon>
        <taxon>Ligilactobacillus</taxon>
    </lineage>
</organism>
<name>A0A510WR78_9LACO</name>
<dbReference type="EMBL" id="BJUI01000004">
    <property type="protein sequence ID" value="GEK41719.1"/>
    <property type="molecule type" value="Genomic_DNA"/>
</dbReference>
<dbReference type="Proteomes" id="UP000321722">
    <property type="component" value="Unassembled WGS sequence"/>
</dbReference>
<protein>
    <submittedName>
        <fullName evidence="2">Uncharacterized protein</fullName>
    </submittedName>
</protein>
<reference evidence="2 3" key="1">
    <citation type="submission" date="2019-07" db="EMBL/GenBank/DDBJ databases">
        <title>Whole genome shotgun sequence of Lactobacillus aviarius subsp. aviarius NBRC 102162.</title>
        <authorList>
            <person name="Hosoyama A."/>
            <person name="Uohara A."/>
            <person name="Ohji S."/>
            <person name="Ichikawa N."/>
        </authorList>
    </citation>
    <scope>NUCLEOTIDE SEQUENCE [LARGE SCALE GENOMIC DNA]</scope>
    <source>
        <strain evidence="2 3">NBRC 102162</strain>
    </source>
</reference>
<dbReference type="AlphaFoldDB" id="A0A510WR78"/>
<keyword evidence="3" id="KW-1185">Reference proteome</keyword>
<evidence type="ECO:0000256" key="1">
    <source>
        <dbReference type="SAM" id="Phobius"/>
    </source>
</evidence>
<feature type="transmembrane region" description="Helical" evidence="1">
    <location>
        <begin position="86"/>
        <end position="111"/>
    </location>
</feature>